<protein>
    <submittedName>
        <fullName evidence="1">Uncharacterized protein</fullName>
    </submittedName>
</protein>
<name>A0ACC2DZM2_DIPCM</name>
<reference evidence="2" key="1">
    <citation type="journal article" date="2024" name="Proc. Natl. Acad. Sci. U.S.A.">
        <title>Extraordinary preservation of gene collinearity over three hundred million years revealed in homosporous lycophytes.</title>
        <authorList>
            <person name="Li C."/>
            <person name="Wickell D."/>
            <person name="Kuo L.Y."/>
            <person name="Chen X."/>
            <person name="Nie B."/>
            <person name="Liao X."/>
            <person name="Peng D."/>
            <person name="Ji J."/>
            <person name="Jenkins J."/>
            <person name="Williams M."/>
            <person name="Shu S."/>
            <person name="Plott C."/>
            <person name="Barry K."/>
            <person name="Rajasekar S."/>
            <person name="Grimwood J."/>
            <person name="Han X."/>
            <person name="Sun S."/>
            <person name="Hou Z."/>
            <person name="He W."/>
            <person name="Dai G."/>
            <person name="Sun C."/>
            <person name="Schmutz J."/>
            <person name="Leebens-Mack J.H."/>
            <person name="Li F.W."/>
            <person name="Wang L."/>
        </authorList>
    </citation>
    <scope>NUCLEOTIDE SEQUENCE [LARGE SCALE GENOMIC DNA]</scope>
    <source>
        <strain evidence="2">cv. PW_Plant_1</strain>
    </source>
</reference>
<dbReference type="Proteomes" id="UP001162992">
    <property type="component" value="Chromosome 4"/>
</dbReference>
<keyword evidence="2" id="KW-1185">Reference proteome</keyword>
<comment type="caution">
    <text evidence="1">The sequence shown here is derived from an EMBL/GenBank/DDBJ whole genome shotgun (WGS) entry which is preliminary data.</text>
</comment>
<accession>A0ACC2DZM2</accession>
<gene>
    <name evidence="1" type="ORF">O6H91_04G097300</name>
</gene>
<dbReference type="EMBL" id="CM055095">
    <property type="protein sequence ID" value="KAJ7559698.1"/>
    <property type="molecule type" value="Genomic_DNA"/>
</dbReference>
<sequence length="129" mass="14166">MAISKVGTPGHGCAQGASGGGRILFKKFFYVTCKWSSTTMELRHFSRHFSKNCNILVDKNFATPKPQRHGDRDGGANKKIIRLQAGGRGRGRGRLQAGERGRGRGRGRSKGTRRRRASLIIREGVLVSC</sequence>
<organism evidence="1 2">
    <name type="scientific">Diphasiastrum complanatum</name>
    <name type="common">Issler's clubmoss</name>
    <name type="synonym">Lycopodium complanatum</name>
    <dbReference type="NCBI Taxonomy" id="34168"/>
    <lineage>
        <taxon>Eukaryota</taxon>
        <taxon>Viridiplantae</taxon>
        <taxon>Streptophyta</taxon>
        <taxon>Embryophyta</taxon>
        <taxon>Tracheophyta</taxon>
        <taxon>Lycopodiopsida</taxon>
        <taxon>Lycopodiales</taxon>
        <taxon>Lycopodiaceae</taxon>
        <taxon>Lycopodioideae</taxon>
        <taxon>Diphasiastrum</taxon>
    </lineage>
</organism>
<evidence type="ECO:0000313" key="2">
    <source>
        <dbReference type="Proteomes" id="UP001162992"/>
    </source>
</evidence>
<proteinExistence type="predicted"/>
<evidence type="ECO:0000313" key="1">
    <source>
        <dbReference type="EMBL" id="KAJ7559698.1"/>
    </source>
</evidence>